<keyword evidence="3" id="KW-1185">Reference proteome</keyword>
<dbReference type="PANTHER" id="PTHR11223:SF3">
    <property type="entry name" value="EXPORTIN-5"/>
    <property type="match status" value="1"/>
</dbReference>
<dbReference type="RefSeq" id="XP_005718463.1">
    <property type="nucleotide sequence ID" value="XM_005718406.1"/>
</dbReference>
<evidence type="ECO:0000259" key="1">
    <source>
        <dbReference type="Pfam" id="PF08389"/>
    </source>
</evidence>
<dbReference type="OrthoDB" id="2215036at2759"/>
<gene>
    <name evidence="2" type="ORF">CHC_T00001142001</name>
</gene>
<proteinExistence type="predicted"/>
<dbReference type="GO" id="GO:0006611">
    <property type="term" value="P:protein export from nucleus"/>
    <property type="evidence" value="ECO:0007669"/>
    <property type="project" value="InterPro"/>
</dbReference>
<dbReference type="EMBL" id="HG001944">
    <property type="protein sequence ID" value="CDF77599.1"/>
    <property type="molecule type" value="Genomic_DNA"/>
</dbReference>
<dbReference type="GO" id="GO:0005049">
    <property type="term" value="F:nuclear export signal receptor activity"/>
    <property type="evidence" value="ECO:0007669"/>
    <property type="project" value="InterPro"/>
</dbReference>
<dbReference type="Gramene" id="CDF77599">
    <property type="protein sequence ID" value="CDF77599"/>
    <property type="gene ID" value="CHC_T00001142001"/>
</dbReference>
<dbReference type="InterPro" id="IPR011989">
    <property type="entry name" value="ARM-like"/>
</dbReference>
<dbReference type="InterPro" id="IPR045065">
    <property type="entry name" value="XPO1/5"/>
</dbReference>
<dbReference type="GeneID" id="17326184"/>
<dbReference type="AlphaFoldDB" id="S0F3P6"/>
<dbReference type="GO" id="GO:0003723">
    <property type="term" value="F:RNA binding"/>
    <property type="evidence" value="ECO:0007669"/>
    <property type="project" value="TreeGrafter"/>
</dbReference>
<evidence type="ECO:0000313" key="2">
    <source>
        <dbReference type="EMBL" id="CDF77599.1"/>
    </source>
</evidence>
<dbReference type="KEGG" id="ccp:CHC_T00001142001"/>
<dbReference type="SUPFAM" id="SSF48371">
    <property type="entry name" value="ARM repeat"/>
    <property type="match status" value="1"/>
</dbReference>
<dbReference type="GO" id="GO:0005634">
    <property type="term" value="C:nucleus"/>
    <property type="evidence" value="ECO:0007669"/>
    <property type="project" value="TreeGrafter"/>
</dbReference>
<dbReference type="PANTHER" id="PTHR11223">
    <property type="entry name" value="EXPORTIN 1/5"/>
    <property type="match status" value="1"/>
</dbReference>
<dbReference type="Gene3D" id="1.25.10.10">
    <property type="entry name" value="Leucine-rich Repeat Variant"/>
    <property type="match status" value="1"/>
</dbReference>
<feature type="domain" description="Exportin-1/Importin-beta-like" evidence="1">
    <location>
        <begin position="135"/>
        <end position="275"/>
    </location>
</feature>
<dbReference type="GO" id="GO:0042565">
    <property type="term" value="C:RNA nuclear export complex"/>
    <property type="evidence" value="ECO:0007669"/>
    <property type="project" value="TreeGrafter"/>
</dbReference>
<evidence type="ECO:0000313" key="3">
    <source>
        <dbReference type="Proteomes" id="UP000012073"/>
    </source>
</evidence>
<organism evidence="2 3">
    <name type="scientific">Chondrus crispus</name>
    <name type="common">Carrageen Irish moss</name>
    <name type="synonym">Polymorpha crispa</name>
    <dbReference type="NCBI Taxonomy" id="2769"/>
    <lineage>
        <taxon>Eukaryota</taxon>
        <taxon>Rhodophyta</taxon>
        <taxon>Florideophyceae</taxon>
        <taxon>Rhodymeniophycidae</taxon>
        <taxon>Gigartinales</taxon>
        <taxon>Gigartinaceae</taxon>
        <taxon>Chondrus</taxon>
    </lineage>
</organism>
<dbReference type="Pfam" id="PF08389">
    <property type="entry name" value="Xpo1"/>
    <property type="match status" value="1"/>
</dbReference>
<reference evidence="3" key="1">
    <citation type="journal article" date="2013" name="Proc. Natl. Acad. Sci. U.S.A.">
        <title>Genome structure and metabolic features in the red seaweed Chondrus crispus shed light on evolution of the Archaeplastida.</title>
        <authorList>
            <person name="Collen J."/>
            <person name="Porcel B."/>
            <person name="Carre W."/>
            <person name="Ball S.G."/>
            <person name="Chaparro C."/>
            <person name="Tonon T."/>
            <person name="Barbeyron T."/>
            <person name="Michel G."/>
            <person name="Noel B."/>
            <person name="Valentin K."/>
            <person name="Elias M."/>
            <person name="Artiguenave F."/>
            <person name="Arun A."/>
            <person name="Aury J.M."/>
            <person name="Barbosa-Neto J.F."/>
            <person name="Bothwell J.H."/>
            <person name="Bouget F.Y."/>
            <person name="Brillet L."/>
            <person name="Cabello-Hurtado F."/>
            <person name="Capella-Gutierrez S."/>
            <person name="Charrier B."/>
            <person name="Cladiere L."/>
            <person name="Cock J.M."/>
            <person name="Coelho S.M."/>
            <person name="Colleoni C."/>
            <person name="Czjzek M."/>
            <person name="Da Silva C."/>
            <person name="Delage L."/>
            <person name="Denoeud F."/>
            <person name="Deschamps P."/>
            <person name="Dittami S.M."/>
            <person name="Gabaldon T."/>
            <person name="Gachon C.M."/>
            <person name="Groisillier A."/>
            <person name="Herve C."/>
            <person name="Jabbari K."/>
            <person name="Katinka M."/>
            <person name="Kloareg B."/>
            <person name="Kowalczyk N."/>
            <person name="Labadie K."/>
            <person name="Leblanc C."/>
            <person name="Lopez P.J."/>
            <person name="McLachlan D.H."/>
            <person name="Meslet-Cladiere L."/>
            <person name="Moustafa A."/>
            <person name="Nehr Z."/>
            <person name="Nyvall Collen P."/>
            <person name="Panaud O."/>
            <person name="Partensky F."/>
            <person name="Poulain J."/>
            <person name="Rensing S.A."/>
            <person name="Rousvoal S."/>
            <person name="Samson G."/>
            <person name="Symeonidi A."/>
            <person name="Weissenbach J."/>
            <person name="Zambounis A."/>
            <person name="Wincker P."/>
            <person name="Boyen C."/>
        </authorList>
    </citation>
    <scope>NUCLEOTIDE SEQUENCE [LARGE SCALE GENOMIC DNA]</scope>
    <source>
        <strain evidence="3">cv. Stackhouse</strain>
    </source>
</reference>
<accession>S0F3P6</accession>
<dbReference type="GO" id="GO:0005737">
    <property type="term" value="C:cytoplasm"/>
    <property type="evidence" value="ECO:0007669"/>
    <property type="project" value="TreeGrafter"/>
</dbReference>
<name>S0F3P6_CHOCR</name>
<dbReference type="Proteomes" id="UP000012073">
    <property type="component" value="Unassembled WGS sequence"/>
</dbReference>
<dbReference type="InterPro" id="IPR016024">
    <property type="entry name" value="ARM-type_fold"/>
</dbReference>
<dbReference type="InterPro" id="IPR013598">
    <property type="entry name" value="Exportin-1/Importin-b-like"/>
</dbReference>
<dbReference type="GO" id="GO:0006405">
    <property type="term" value="P:RNA export from nucleus"/>
    <property type="evidence" value="ECO:0007669"/>
    <property type="project" value="TreeGrafter"/>
</dbReference>
<dbReference type="STRING" id="2769.S0F3P6"/>
<sequence>MGDAAAIASAVRSSLLAIHSHNATPESIKKSEKCLLDATAALKGLNPAVALEVFFLLNAPLLSPSIEILSAKQFSLAELNHGFYILDEVLFRAKVPWVSFPDEIRTSVRQVAVKLFQNASEVHAGGSRVYEFPVMVQEKITSLLSALAIREWPQRWNTFLDELLSEPQRAETCCHVLRVLSEEVYDYGTYIDSKRREELIHALALTLSQTLGFVTSAAEVFSQQKNYNGLNIALDTIHAFLSWASLDDVFSAHVPDACFLLLRVPETRDRALSALTKLVRRNFSQAGYASDRKQGAGVQERKSEAQFCHTVFYGLLKFVMESRIRTVASVSLFPPTRAIVPILADSYEVVVGDLQKQDIANEDEHEFQVAFFTMLSHLGSSNFCSGFLISKQKGPLFLSAEEQQCAAAFVECMLCAAASPSCAIRLAVVPFFTECLANITKNKQVVGDSFPPQNLARFIVTGYLQSASLALIRFPQNVDSVTTLYDELDFEDDLRREKDRHENLVSRTVSAMTRAAKLCPDFAFRASLRRMVTLLSGKPTRGKDAESDLKSFASVKSKGFIVPDGNVHGWEFRNFVDTAWKAWECCLDATITATEAVIIGVHRSYIPLCDSAREEMNELMLKCFQLVMHIKEGPLLSHKSHILRILFPLYIAKPQLLDLTFAELIFQGTNVPGLCRNRACLAMSVICKRLLDNRVTEAEQYREAMCKYTAQALPDSSFGSRNKVHLLEASISIIFASETFHEQQDFIERLMDLVLCELESEKTRHVLQNPVTLAAFVSEGDRVLFTHIVEAFQLMESGTHLIVKTNFVVPNVLSRTIAPRCVKSAGVLIGTLHGLYNNTKFPLDDQTGARKQMLLPTSREITALLNLENSSRVRRERVDEKSKLGDDIRLGTLGEQLSSQILRQYAIEPPDPRYNHAREVLKTLRKSAYEMMRSAVFSGVTNSEVHLQCLVSALTSDCYHLEPIHLVEVTRKVLRPLLSHTVMAASSGYLEILERSGLPNLLNVIQEHIESAKLGEIVDSVSTTVDIARDYGRKCLARSAVDLLQGMYPPLISRKGRTLEPSEAWLPPVLDLPILGSKIRSIWRVICSPGQGFLDSTTANMGFKLVTTSAAIAPMDRFDLFGHLLEASFRTSLENRALKGDSPFDHATGAMLAVMRKWPVESKAVMEAATQRYEQVSTYVAECIEAIAQSSQHSSKPKKHKVYVVEMINRIAEFSGVDSRPHIKVASLPEKLITNNPARNANKPRHELEEIVLGDAALDSLFGDGNPL</sequence>
<protein>
    <recommendedName>
        <fullName evidence="1">Exportin-1/Importin-beta-like domain-containing protein</fullName>
    </recommendedName>
</protein>